<dbReference type="AlphaFoldDB" id="L1LCK3"/>
<reference evidence="2 3" key="1">
    <citation type="journal article" date="2012" name="BMC Genomics">
        <title>Comparative genomic analysis and phylogenetic position of Theileria equi.</title>
        <authorList>
            <person name="Kappmeyer L.S."/>
            <person name="Thiagarajan M."/>
            <person name="Herndon D.R."/>
            <person name="Ramsay J.D."/>
            <person name="Caler E."/>
            <person name="Djikeng A."/>
            <person name="Gillespie J.J."/>
            <person name="Lau A.O."/>
            <person name="Roalson E.H."/>
            <person name="Silva J.C."/>
            <person name="Silva M.G."/>
            <person name="Suarez C.E."/>
            <person name="Ueti M.W."/>
            <person name="Nene V.M."/>
            <person name="Mealey R.H."/>
            <person name="Knowles D.P."/>
            <person name="Brayton K.A."/>
        </authorList>
    </citation>
    <scope>NUCLEOTIDE SEQUENCE [LARGE SCALE GENOMIC DNA]</scope>
    <source>
        <strain evidence="2 3">WA</strain>
    </source>
</reference>
<dbReference type="STRING" id="1537102.L1LCK3"/>
<dbReference type="KEGG" id="beq:BEWA_052220"/>
<dbReference type="eggNOG" id="ENOG502S9BR">
    <property type="taxonomic scope" value="Eukaryota"/>
</dbReference>
<dbReference type="GeneID" id="15802774"/>
<feature type="transmembrane region" description="Helical" evidence="1">
    <location>
        <begin position="12"/>
        <end position="34"/>
    </location>
</feature>
<dbReference type="Proteomes" id="UP000031512">
    <property type="component" value="Unassembled WGS sequence"/>
</dbReference>
<dbReference type="VEuPathDB" id="PiroplasmaDB:BEWA_052220"/>
<keyword evidence="1" id="KW-1133">Transmembrane helix</keyword>
<sequence length="100" mass="11861">MSKIGKYFARPSVFHSVVFGTTAGLLFYSTYIGWRAIKVKYLNTEYFARQSRWRYMEKQQLYQRELSQRMNANYIASIAEEYDPVALRMPGSKVDPKHMF</sequence>
<dbReference type="RefSeq" id="XP_004832619.1">
    <property type="nucleotide sequence ID" value="XM_004832562.1"/>
</dbReference>
<comment type="caution">
    <text evidence="2">The sequence shown here is derived from an EMBL/GenBank/DDBJ whole genome shotgun (WGS) entry which is preliminary data.</text>
</comment>
<accession>L1LCK3</accession>
<evidence type="ECO:0000256" key="1">
    <source>
        <dbReference type="SAM" id="Phobius"/>
    </source>
</evidence>
<keyword evidence="1" id="KW-0472">Membrane</keyword>
<protein>
    <submittedName>
        <fullName evidence="2">Uncharacterized protein</fullName>
    </submittedName>
</protein>
<evidence type="ECO:0000313" key="3">
    <source>
        <dbReference type="Proteomes" id="UP000031512"/>
    </source>
</evidence>
<keyword evidence="3" id="KW-1185">Reference proteome</keyword>
<proteinExistence type="predicted"/>
<keyword evidence="1" id="KW-0812">Transmembrane</keyword>
<gene>
    <name evidence="2" type="ORF">BEWA_052220</name>
</gene>
<name>L1LCK3_THEEQ</name>
<evidence type="ECO:0000313" key="2">
    <source>
        <dbReference type="EMBL" id="EKX73167.1"/>
    </source>
</evidence>
<dbReference type="EMBL" id="ACOU01000003">
    <property type="protein sequence ID" value="EKX73167.1"/>
    <property type="molecule type" value="Genomic_DNA"/>
</dbReference>
<organism evidence="2 3">
    <name type="scientific">Theileria equi strain WA</name>
    <dbReference type="NCBI Taxonomy" id="1537102"/>
    <lineage>
        <taxon>Eukaryota</taxon>
        <taxon>Sar</taxon>
        <taxon>Alveolata</taxon>
        <taxon>Apicomplexa</taxon>
        <taxon>Aconoidasida</taxon>
        <taxon>Piroplasmida</taxon>
        <taxon>Theileriidae</taxon>
        <taxon>Theileria</taxon>
    </lineage>
</organism>
<dbReference type="OrthoDB" id="383103at2759"/>